<protein>
    <submittedName>
        <fullName evidence="1">Uncharacterized protein</fullName>
    </submittedName>
</protein>
<sequence length="70" mass="8525">MREVRKYNTRYNNISRKVLGFRSPNKVLKEYNENQQVKSHIKKETFFLIYFCNKCLTSIQKKSKKFQKSS</sequence>
<dbReference type="AlphaFoldDB" id="U2Q9C8"/>
<feature type="non-terminal residue" evidence="1">
    <location>
        <position position="70"/>
    </location>
</feature>
<dbReference type="Proteomes" id="UP000016626">
    <property type="component" value="Unassembled WGS sequence"/>
</dbReference>
<proteinExistence type="predicted"/>
<name>U2Q9C8_LEPWF</name>
<evidence type="ECO:0000313" key="1">
    <source>
        <dbReference type="EMBL" id="ERK52704.1"/>
    </source>
</evidence>
<accession>U2Q9C8</accession>
<dbReference type="EMBL" id="AWVM01000037">
    <property type="protein sequence ID" value="ERK52704.1"/>
    <property type="molecule type" value="Genomic_DNA"/>
</dbReference>
<comment type="caution">
    <text evidence="1">The sequence shown here is derived from an EMBL/GenBank/DDBJ whole genome shotgun (WGS) entry which is preliminary data.</text>
</comment>
<organism evidence="1 2">
    <name type="scientific">Leptotrichia wadei (strain F0279)</name>
    <dbReference type="NCBI Taxonomy" id="888055"/>
    <lineage>
        <taxon>Bacteria</taxon>
        <taxon>Fusobacteriati</taxon>
        <taxon>Fusobacteriota</taxon>
        <taxon>Fusobacteriia</taxon>
        <taxon>Fusobacteriales</taxon>
        <taxon>Leptotrichiaceae</taxon>
        <taxon>Leptotrichia</taxon>
    </lineage>
</organism>
<gene>
    <name evidence="1" type="ORF">HMPREF9015_00808</name>
</gene>
<reference evidence="1 2" key="1">
    <citation type="submission" date="2013-06" db="EMBL/GenBank/DDBJ databases">
        <authorList>
            <person name="Weinstock G."/>
            <person name="Sodergren E."/>
            <person name="Lobos E.A."/>
            <person name="Fulton L."/>
            <person name="Fulton R."/>
            <person name="Courtney L."/>
            <person name="Fronick C."/>
            <person name="O'Laughlin M."/>
            <person name="Godfrey J."/>
            <person name="Wilson R.M."/>
            <person name="Miner T."/>
            <person name="Farmer C."/>
            <person name="Delehaunty K."/>
            <person name="Cordes M."/>
            <person name="Minx P."/>
            <person name="Tomlinson C."/>
            <person name="Chen J."/>
            <person name="Wollam A."/>
            <person name="Pepin K.H."/>
            <person name="Bhonagiri V."/>
            <person name="Zhang X."/>
            <person name="Warren W."/>
            <person name="Mitreva M."/>
            <person name="Mardis E.R."/>
            <person name="Wilson R.K."/>
        </authorList>
    </citation>
    <scope>NUCLEOTIDE SEQUENCE [LARGE SCALE GENOMIC DNA]</scope>
    <source>
        <strain evidence="1 2">F0279</strain>
    </source>
</reference>
<evidence type="ECO:0000313" key="2">
    <source>
        <dbReference type="Proteomes" id="UP000016626"/>
    </source>
</evidence>
<dbReference type="HOGENOM" id="CLU_2763871_0_0_0"/>